<sequence>MGGVISCSLKFVLQIFNTVLCVTFLAVALLGILLKSSRPVVEQLLAKIFDEFKVGDDDLHVRWPNVTENAGRYYPKPWNTTLISING</sequence>
<evidence type="ECO:0000256" key="1">
    <source>
        <dbReference type="SAM" id="Phobius"/>
    </source>
</evidence>
<accession>A0A068WQ33</accession>
<feature type="transmembrane region" description="Helical" evidence="1">
    <location>
        <begin position="12"/>
        <end position="34"/>
    </location>
</feature>
<proteinExistence type="predicted"/>
<organism evidence="2">
    <name type="scientific">Echinococcus granulosus</name>
    <name type="common">Hydatid tapeworm</name>
    <dbReference type="NCBI Taxonomy" id="6210"/>
    <lineage>
        <taxon>Eukaryota</taxon>
        <taxon>Metazoa</taxon>
        <taxon>Spiralia</taxon>
        <taxon>Lophotrochozoa</taxon>
        <taxon>Platyhelminthes</taxon>
        <taxon>Cestoda</taxon>
        <taxon>Eucestoda</taxon>
        <taxon>Cyclophyllidea</taxon>
        <taxon>Taeniidae</taxon>
        <taxon>Echinococcus</taxon>
        <taxon>Echinococcus granulosus group</taxon>
    </lineage>
</organism>
<dbReference type="Proteomes" id="UP000492820">
    <property type="component" value="Unassembled WGS sequence"/>
</dbReference>
<gene>
    <name evidence="2" type="ORF">EgrG_002026500</name>
</gene>
<keyword evidence="1" id="KW-1133">Transmembrane helix</keyword>
<evidence type="ECO:0000313" key="4">
    <source>
        <dbReference type="WBParaSite" id="EgrG_002026500"/>
    </source>
</evidence>
<reference evidence="2 3" key="1">
    <citation type="journal article" date="2013" name="Nature">
        <title>The genomes of four tapeworm species reveal adaptations to parasitism.</title>
        <authorList>
            <person name="Tsai I.J."/>
            <person name="Zarowiecki M."/>
            <person name="Holroyd N."/>
            <person name="Garciarrubio A."/>
            <person name="Sanchez-Flores A."/>
            <person name="Brooks K.L."/>
            <person name="Tracey A."/>
            <person name="Bobes R.J."/>
            <person name="Fragoso G."/>
            <person name="Sciutto E."/>
            <person name="Aslett M."/>
            <person name="Beasley H."/>
            <person name="Bennett H.M."/>
            <person name="Cai J."/>
            <person name="Camicia F."/>
            <person name="Clark R."/>
            <person name="Cucher M."/>
            <person name="De Silva N."/>
            <person name="Day T.A."/>
            <person name="Deplazes P."/>
            <person name="Estrada K."/>
            <person name="Fernandez C."/>
            <person name="Holland P.W."/>
            <person name="Hou J."/>
            <person name="Hu S."/>
            <person name="Huckvale T."/>
            <person name="Hung S.S."/>
            <person name="Kamenetzky L."/>
            <person name="Keane J.A."/>
            <person name="Kiss F."/>
            <person name="Koziol U."/>
            <person name="Lambert O."/>
            <person name="Liu K."/>
            <person name="Luo X."/>
            <person name="Luo Y."/>
            <person name="Macchiaroli N."/>
            <person name="Nichol S."/>
            <person name="Paps J."/>
            <person name="Parkinson J."/>
            <person name="Pouchkina-Stantcheva N."/>
            <person name="Riddiford N."/>
            <person name="Rosenzvit M."/>
            <person name="Salinas G."/>
            <person name="Wasmuth J.D."/>
            <person name="Zamanian M."/>
            <person name="Zheng Y."/>
            <person name="Cai X."/>
            <person name="Soberon X."/>
            <person name="Olson P.D."/>
            <person name="Laclette J.P."/>
            <person name="Brehm K."/>
            <person name="Berriman M."/>
            <person name="Garciarrubio A."/>
            <person name="Bobes R.J."/>
            <person name="Fragoso G."/>
            <person name="Sanchez-Flores A."/>
            <person name="Estrada K."/>
            <person name="Cevallos M.A."/>
            <person name="Morett E."/>
            <person name="Gonzalez V."/>
            <person name="Portillo T."/>
            <person name="Ochoa-Leyva A."/>
            <person name="Jose M.V."/>
            <person name="Sciutto E."/>
            <person name="Landa A."/>
            <person name="Jimenez L."/>
            <person name="Valdes V."/>
            <person name="Carrero J.C."/>
            <person name="Larralde C."/>
            <person name="Morales-Montor J."/>
            <person name="Limon-Lason J."/>
            <person name="Soberon X."/>
            <person name="Laclette J.P."/>
        </authorList>
    </citation>
    <scope>NUCLEOTIDE SEQUENCE [LARGE SCALE GENOMIC DNA]</scope>
</reference>
<protein>
    <submittedName>
        <fullName evidence="4">RSN1_TM domain-containing protein</fullName>
    </submittedName>
</protein>
<name>A0A068WQ33_ECHGR</name>
<dbReference type="WBParaSite" id="EgrG_002026500">
    <property type="protein sequence ID" value="EgrG_002026500"/>
    <property type="gene ID" value="EgrG_002026500"/>
</dbReference>
<evidence type="ECO:0000313" key="3">
    <source>
        <dbReference type="Proteomes" id="UP000492820"/>
    </source>
</evidence>
<dbReference type="AlphaFoldDB" id="A0A068WQ33"/>
<reference evidence="4" key="3">
    <citation type="submission" date="2020-10" db="UniProtKB">
        <authorList>
            <consortium name="WormBaseParasite"/>
        </authorList>
    </citation>
    <scope>IDENTIFICATION</scope>
</reference>
<keyword evidence="1" id="KW-0472">Membrane</keyword>
<evidence type="ECO:0000313" key="2">
    <source>
        <dbReference type="EMBL" id="CDS22240.1"/>
    </source>
</evidence>
<dbReference type="EMBL" id="LK028586">
    <property type="protein sequence ID" value="CDS22240.1"/>
    <property type="molecule type" value="Genomic_DNA"/>
</dbReference>
<reference evidence="2" key="2">
    <citation type="submission" date="2014-06" db="EMBL/GenBank/DDBJ databases">
        <authorList>
            <person name="Aslett M."/>
        </authorList>
    </citation>
    <scope>NUCLEOTIDE SEQUENCE</scope>
</reference>
<keyword evidence="1" id="KW-0812">Transmembrane</keyword>